<dbReference type="Gene3D" id="3.30.559.30">
    <property type="entry name" value="Nonribosomal peptide synthetase, condensation domain"/>
    <property type="match status" value="1"/>
</dbReference>
<dbReference type="Gene3D" id="3.40.50.1820">
    <property type="entry name" value="alpha/beta hydrolase"/>
    <property type="match status" value="1"/>
</dbReference>
<keyword evidence="7" id="KW-1185">Reference proteome</keyword>
<dbReference type="GO" id="GO:0005737">
    <property type="term" value="C:cytoplasm"/>
    <property type="evidence" value="ECO:0007669"/>
    <property type="project" value="TreeGrafter"/>
</dbReference>
<dbReference type="InterPro" id="IPR036736">
    <property type="entry name" value="ACP-like_sf"/>
</dbReference>
<evidence type="ECO:0000256" key="3">
    <source>
        <dbReference type="ARBA" id="ARBA00022553"/>
    </source>
</evidence>
<dbReference type="InterPro" id="IPR020459">
    <property type="entry name" value="AMP-binding"/>
</dbReference>
<dbReference type="OrthoDB" id="3671989at2"/>
<dbReference type="InterPro" id="IPR010071">
    <property type="entry name" value="AA_adenyl_dom"/>
</dbReference>
<dbReference type="InterPro" id="IPR020806">
    <property type="entry name" value="PKS_PP-bd"/>
</dbReference>
<dbReference type="PRINTS" id="PR00154">
    <property type="entry name" value="AMPBINDING"/>
</dbReference>
<dbReference type="PANTHER" id="PTHR45527">
    <property type="entry name" value="NONRIBOSOMAL PEPTIDE SYNTHETASE"/>
    <property type="match status" value="1"/>
</dbReference>
<comment type="caution">
    <text evidence="6">The sequence shown here is derived from an EMBL/GenBank/DDBJ whole genome shotgun (WGS) entry which is preliminary data.</text>
</comment>
<feature type="region of interest" description="Disordered" evidence="4">
    <location>
        <begin position="485"/>
        <end position="504"/>
    </location>
</feature>
<sequence>MTASGEPETVPSMVRRMAARQPGQVAISAEDGQLTYADLVTRAGGLAAALRERGLRRGDLVGVCTPRGSDGIAALLAVWAAGAAYLPLDPGYPTRRLEFLATDSGCTALLTTSALARRIPAGRAEVVRTDLLDSTGSADWPAPPELDDLAYVIYTSGSTGTPKGVMVEHSQLAGLVRWHRDSFGIGPTDRCSHLAAAGFDAAVWEVWSALAAGASLHVAPDQVRKAFDETLDWCAAERLTVAFMPTLLAEYAIRHPDRGRLPLRLLLTGGDRLRTRPVDLPYTLVNNYGPTECTVVATSGIVAPAGSDPNGETLPPSIGKPIAGTSIHLVGENGQLAAPGQAGEIWISGTGVARGYLGKPELTREKFVSAPFARRAYRTGDLARLNPDGTLDFLGRIDDQVKIRGYRAEPAEVDAVLRVLPGVRDGVTVARTGPDGELRLVSYVVPGPGLGDVPGLRESLAAALPPYLVPDTLVALDKLPLTPHGKLDREALPEPPHDHAPAGAADGAAAVDELTALFAVVLGGLPVSADTDFFAVGGHSLQLTMLLARIRDRYGAELRYRDFFTAATPRALATLLSDRVADTGADSAVATADTGGPAEGEGTLEPAPLSPNQEQLWLAGQLAPGTAIHNVSDVYRVQGRIDLDALEWALGEVVARHEILRTRFAVVHGDPVQIVEKQLRPHVELVDAEGPAAVEEAVSALASRPFDVSSAPLLRVALVNAGPETRLVFVLHHLVIDAWSMGLLLKEVATHYRARLAGSPGPAVAAPVQYGTYARRQHERAGSAQVTALRDEYVHDLAGYPHVLQLPFDRPRPAVRTFEGAAWSFHIPADLLHRVERLGREHDATLFMTLLAAYHIVLNRWSGQERFLVGSPVANRTTVQSEGLLGFLVNTLVLRANLAGDPPFAELLRRVKDDSLAGLARQEVSFGQLVEELKPERSSVSTSLVQALFVLENVPAVALDLPGAKLLRQPEPVTSSHFDLTVRFVPTTTGLAGQVEYATELFNAATVERFADQLCRVLEEACDAPRQPVADFDVIGPDERAALAALGTGPIRHHDPTVLPRKIRTVAERIPGSVAVEDAEGSWTYAELSDHSRRLAAVLSDRGVTRGSLVGVCMPRDRLMLAGLLAVWEAGGAYVPLDPGYPAQRLEFMIADSGMTHLLTAGDAAGHIKTGDQVDVIHADHCTQAADEEWPDVRLDGGDLAYVIYTSGSTGHPKGAMIEHSSLVNQMDAYAASHGFGADDCFLALTSLSFDPAGRELMLPLTVGGRTAIAPEATADPAVLHELIRRHGATVIDVTPAALRLYTTHTSAPPPTLRQIWCGGEEMPQSLAEALLALNVRVFNGYGPTETTISVSYAEIAPGQSVTIGRPIANTRMSVVDTCGRLVPRGTPGELLIFGAAVGRGYLNRPELTEARFMTAPDGSRGYRTGDLVRWTNDGRLQFLGRMDGQVKIRGTRIELDEVDHAIRAYPQVADALTMADADPAGGRRLVTYVIPRPGASISPAALRTTLTETLPVQMLPSVWMIMDGVEAFPLTPNGKIDRSALPRPAAADGSEGGEPATPAEKALAAIWSEVLGHSDVSRDAEFFAVGGHSLAALRVVTRIRERLNAGISLTDLFALPRLRDLAARIDTLQQSPEAGTVEAIGRIDRSQHRATGTIRR</sequence>
<dbReference type="PROSITE" id="PS50075">
    <property type="entry name" value="CARRIER"/>
    <property type="match status" value="2"/>
</dbReference>
<comment type="cofactor">
    <cofactor evidence="1">
        <name>pantetheine 4'-phosphate</name>
        <dbReference type="ChEBI" id="CHEBI:47942"/>
    </cofactor>
</comment>
<dbReference type="EMBL" id="SMKP01000037">
    <property type="protein sequence ID" value="TDD21241.1"/>
    <property type="molecule type" value="Genomic_DNA"/>
</dbReference>
<dbReference type="Gene3D" id="2.30.38.10">
    <property type="entry name" value="Luciferase, Domain 3"/>
    <property type="match status" value="1"/>
</dbReference>
<dbReference type="PANTHER" id="PTHR45527:SF1">
    <property type="entry name" value="FATTY ACID SYNTHASE"/>
    <property type="match status" value="1"/>
</dbReference>
<dbReference type="Pfam" id="PF00668">
    <property type="entry name" value="Condensation"/>
    <property type="match status" value="1"/>
</dbReference>
<dbReference type="FunFam" id="3.40.50.980:FF:000001">
    <property type="entry name" value="Non-ribosomal peptide synthetase"/>
    <property type="match status" value="2"/>
</dbReference>
<dbReference type="NCBIfam" id="TIGR01733">
    <property type="entry name" value="AA-adenyl-dom"/>
    <property type="match status" value="2"/>
</dbReference>
<evidence type="ECO:0000256" key="2">
    <source>
        <dbReference type="ARBA" id="ARBA00022450"/>
    </source>
</evidence>
<evidence type="ECO:0000259" key="5">
    <source>
        <dbReference type="PROSITE" id="PS50075"/>
    </source>
</evidence>
<dbReference type="Gene3D" id="3.40.50.12780">
    <property type="entry name" value="N-terminal domain of ligase-like"/>
    <property type="match status" value="1"/>
</dbReference>
<evidence type="ECO:0000313" key="7">
    <source>
        <dbReference type="Proteomes" id="UP000294543"/>
    </source>
</evidence>
<dbReference type="Gene3D" id="3.40.50.980">
    <property type="match status" value="2"/>
</dbReference>
<dbReference type="Pfam" id="PF00501">
    <property type="entry name" value="AMP-binding"/>
    <property type="match status" value="2"/>
</dbReference>
<dbReference type="FunFam" id="1.10.1200.10:FF:000016">
    <property type="entry name" value="Non-ribosomal peptide synthase"/>
    <property type="match status" value="1"/>
</dbReference>
<dbReference type="CDD" id="cd19531">
    <property type="entry name" value="LCL_NRPS-like"/>
    <property type="match status" value="1"/>
</dbReference>
<dbReference type="InterPro" id="IPR000873">
    <property type="entry name" value="AMP-dep_synth/lig_dom"/>
</dbReference>
<dbReference type="GO" id="GO:0072330">
    <property type="term" value="P:monocarboxylic acid biosynthetic process"/>
    <property type="evidence" value="ECO:0007669"/>
    <property type="project" value="UniProtKB-ARBA"/>
</dbReference>
<dbReference type="Pfam" id="PF13193">
    <property type="entry name" value="AMP-binding_C"/>
    <property type="match status" value="1"/>
</dbReference>
<dbReference type="Gene3D" id="3.30.559.10">
    <property type="entry name" value="Chloramphenicol acetyltransferase-like domain"/>
    <property type="match status" value="1"/>
</dbReference>
<dbReference type="InterPro" id="IPR023213">
    <property type="entry name" value="CAT-like_dom_sf"/>
</dbReference>
<dbReference type="FunFam" id="3.40.50.12780:FF:000012">
    <property type="entry name" value="Non-ribosomal peptide synthetase"/>
    <property type="match status" value="1"/>
</dbReference>
<keyword evidence="2" id="KW-0596">Phosphopantetheine</keyword>
<dbReference type="InterPro" id="IPR020845">
    <property type="entry name" value="AMP-binding_CS"/>
</dbReference>
<feature type="domain" description="Carrier" evidence="5">
    <location>
        <begin position="1555"/>
        <end position="1630"/>
    </location>
</feature>
<evidence type="ECO:0000313" key="6">
    <source>
        <dbReference type="EMBL" id="TDD21241.1"/>
    </source>
</evidence>
<dbReference type="InterPro" id="IPR042099">
    <property type="entry name" value="ANL_N_sf"/>
</dbReference>
<name>A0A4R4WUC0_9ACTN</name>
<dbReference type="InterPro" id="IPR006162">
    <property type="entry name" value="Ppantetheine_attach_site"/>
</dbReference>
<dbReference type="GO" id="GO:0044550">
    <property type="term" value="P:secondary metabolite biosynthetic process"/>
    <property type="evidence" value="ECO:0007669"/>
    <property type="project" value="TreeGrafter"/>
</dbReference>
<protein>
    <submittedName>
        <fullName evidence="6">Amino acid adenylation domain-containing protein</fullName>
    </submittedName>
</protein>
<dbReference type="PROSITE" id="PS00012">
    <property type="entry name" value="PHOSPHOPANTETHEINE"/>
    <property type="match status" value="2"/>
</dbReference>
<reference evidence="6 7" key="1">
    <citation type="submission" date="2019-03" db="EMBL/GenBank/DDBJ databases">
        <title>Draft genome sequences of novel Actinobacteria.</title>
        <authorList>
            <person name="Sahin N."/>
            <person name="Ay H."/>
            <person name="Saygin H."/>
        </authorList>
    </citation>
    <scope>NUCLEOTIDE SEQUENCE [LARGE SCALE GENOMIC DNA]</scope>
    <source>
        <strain evidence="6 7">KC712</strain>
    </source>
</reference>
<dbReference type="SUPFAM" id="SSF56801">
    <property type="entry name" value="Acetyl-CoA synthetase-like"/>
    <property type="match status" value="2"/>
</dbReference>
<dbReference type="Proteomes" id="UP000294543">
    <property type="component" value="Unassembled WGS sequence"/>
</dbReference>
<dbReference type="GO" id="GO:0003824">
    <property type="term" value="F:catalytic activity"/>
    <property type="evidence" value="ECO:0007669"/>
    <property type="project" value="InterPro"/>
</dbReference>
<proteinExistence type="predicted"/>
<dbReference type="InterPro" id="IPR001242">
    <property type="entry name" value="Condensation_dom"/>
</dbReference>
<dbReference type="Gene3D" id="3.30.300.30">
    <property type="match status" value="2"/>
</dbReference>
<dbReference type="InterPro" id="IPR025110">
    <property type="entry name" value="AMP-bd_C"/>
</dbReference>
<dbReference type="Gene3D" id="1.10.1200.10">
    <property type="entry name" value="ACP-like"/>
    <property type="match status" value="1"/>
</dbReference>
<dbReference type="SMART" id="SM00823">
    <property type="entry name" value="PKS_PP"/>
    <property type="match status" value="2"/>
</dbReference>
<evidence type="ECO:0000256" key="4">
    <source>
        <dbReference type="SAM" id="MobiDB-lite"/>
    </source>
</evidence>
<feature type="domain" description="Carrier" evidence="5">
    <location>
        <begin position="505"/>
        <end position="580"/>
    </location>
</feature>
<feature type="compositionally biased region" description="Basic and acidic residues" evidence="4">
    <location>
        <begin position="485"/>
        <end position="500"/>
    </location>
</feature>
<dbReference type="CDD" id="cd05930">
    <property type="entry name" value="A_NRPS"/>
    <property type="match status" value="2"/>
</dbReference>
<dbReference type="GO" id="GO:0031177">
    <property type="term" value="F:phosphopantetheine binding"/>
    <property type="evidence" value="ECO:0007669"/>
    <property type="project" value="InterPro"/>
</dbReference>
<dbReference type="Pfam" id="PF00550">
    <property type="entry name" value="PP-binding"/>
    <property type="match status" value="2"/>
</dbReference>
<organism evidence="6 7">
    <name type="scientific">Nonomuraea diastatica</name>
    <dbReference type="NCBI Taxonomy" id="1848329"/>
    <lineage>
        <taxon>Bacteria</taxon>
        <taxon>Bacillati</taxon>
        <taxon>Actinomycetota</taxon>
        <taxon>Actinomycetes</taxon>
        <taxon>Streptosporangiales</taxon>
        <taxon>Streptosporangiaceae</taxon>
        <taxon>Nonomuraea</taxon>
    </lineage>
</organism>
<dbReference type="GO" id="GO:0043041">
    <property type="term" value="P:amino acid activation for nonribosomal peptide biosynthetic process"/>
    <property type="evidence" value="ECO:0007669"/>
    <property type="project" value="TreeGrafter"/>
</dbReference>
<dbReference type="GO" id="GO:0008610">
    <property type="term" value="P:lipid biosynthetic process"/>
    <property type="evidence" value="ECO:0007669"/>
    <property type="project" value="UniProtKB-ARBA"/>
</dbReference>
<dbReference type="PROSITE" id="PS00455">
    <property type="entry name" value="AMP_BINDING"/>
    <property type="match status" value="2"/>
</dbReference>
<evidence type="ECO:0000256" key="1">
    <source>
        <dbReference type="ARBA" id="ARBA00001957"/>
    </source>
</evidence>
<dbReference type="InterPro" id="IPR009081">
    <property type="entry name" value="PP-bd_ACP"/>
</dbReference>
<dbReference type="InterPro" id="IPR045851">
    <property type="entry name" value="AMP-bd_C_sf"/>
</dbReference>
<dbReference type="SUPFAM" id="SSF47336">
    <property type="entry name" value="ACP-like"/>
    <property type="match status" value="2"/>
</dbReference>
<dbReference type="InterPro" id="IPR029058">
    <property type="entry name" value="AB_hydrolase_fold"/>
</dbReference>
<accession>A0A4R4WUC0</accession>
<keyword evidence="3" id="KW-0597">Phosphoprotein</keyword>
<gene>
    <name evidence="6" type="ORF">E1294_15475</name>
</gene>
<dbReference type="SUPFAM" id="SSF52777">
    <property type="entry name" value="CoA-dependent acyltransferases"/>
    <property type="match status" value="2"/>
</dbReference>